<organism evidence="2 3">
    <name type="scientific">Rhodocollybia butyracea</name>
    <dbReference type="NCBI Taxonomy" id="206335"/>
    <lineage>
        <taxon>Eukaryota</taxon>
        <taxon>Fungi</taxon>
        <taxon>Dikarya</taxon>
        <taxon>Basidiomycota</taxon>
        <taxon>Agaricomycotina</taxon>
        <taxon>Agaricomycetes</taxon>
        <taxon>Agaricomycetidae</taxon>
        <taxon>Agaricales</taxon>
        <taxon>Marasmiineae</taxon>
        <taxon>Omphalotaceae</taxon>
        <taxon>Rhodocollybia</taxon>
    </lineage>
</organism>
<keyword evidence="1" id="KW-1133">Transmembrane helix</keyword>
<proteinExistence type="predicted"/>
<evidence type="ECO:0000313" key="3">
    <source>
        <dbReference type="Proteomes" id="UP000772434"/>
    </source>
</evidence>
<protein>
    <submittedName>
        <fullName evidence="2">Uncharacterized protein</fullName>
    </submittedName>
</protein>
<dbReference type="OrthoDB" id="2946037at2759"/>
<reference evidence="2" key="1">
    <citation type="submission" date="2020-11" db="EMBL/GenBank/DDBJ databases">
        <authorList>
            <consortium name="DOE Joint Genome Institute"/>
            <person name="Ahrendt S."/>
            <person name="Riley R."/>
            <person name="Andreopoulos W."/>
            <person name="Labutti K."/>
            <person name="Pangilinan J."/>
            <person name="Ruiz-Duenas F.J."/>
            <person name="Barrasa J.M."/>
            <person name="Sanchez-Garcia M."/>
            <person name="Camarero S."/>
            <person name="Miyauchi S."/>
            <person name="Serrano A."/>
            <person name="Linde D."/>
            <person name="Babiker R."/>
            <person name="Drula E."/>
            <person name="Ayuso-Fernandez I."/>
            <person name="Pacheco R."/>
            <person name="Padilla G."/>
            <person name="Ferreira P."/>
            <person name="Barriuso J."/>
            <person name="Kellner H."/>
            <person name="Castanera R."/>
            <person name="Alfaro M."/>
            <person name="Ramirez L."/>
            <person name="Pisabarro A.G."/>
            <person name="Kuo A."/>
            <person name="Tritt A."/>
            <person name="Lipzen A."/>
            <person name="He G."/>
            <person name="Yan M."/>
            <person name="Ng V."/>
            <person name="Cullen D."/>
            <person name="Martin F."/>
            <person name="Rosso M.-N."/>
            <person name="Henrissat B."/>
            <person name="Hibbett D."/>
            <person name="Martinez A.T."/>
            <person name="Grigoriev I.V."/>
        </authorList>
    </citation>
    <scope>NUCLEOTIDE SEQUENCE</scope>
    <source>
        <strain evidence="2">AH 40177</strain>
    </source>
</reference>
<name>A0A9P5Q3G8_9AGAR</name>
<dbReference type="Proteomes" id="UP000772434">
    <property type="component" value="Unassembled WGS sequence"/>
</dbReference>
<evidence type="ECO:0000313" key="2">
    <source>
        <dbReference type="EMBL" id="KAF9077699.1"/>
    </source>
</evidence>
<keyword evidence="3" id="KW-1185">Reference proteome</keyword>
<dbReference type="AlphaFoldDB" id="A0A9P5Q3G8"/>
<feature type="transmembrane region" description="Helical" evidence="1">
    <location>
        <begin position="6"/>
        <end position="26"/>
    </location>
</feature>
<keyword evidence="1" id="KW-0812">Transmembrane</keyword>
<gene>
    <name evidence="2" type="ORF">BDP27DRAFT_1311522</name>
</gene>
<accession>A0A9P5Q3G8</accession>
<evidence type="ECO:0000256" key="1">
    <source>
        <dbReference type="SAM" id="Phobius"/>
    </source>
</evidence>
<comment type="caution">
    <text evidence="2">The sequence shown here is derived from an EMBL/GenBank/DDBJ whole genome shotgun (WGS) entry which is preliminary data.</text>
</comment>
<keyword evidence="1" id="KW-0472">Membrane</keyword>
<dbReference type="EMBL" id="JADNRY010000003">
    <property type="protein sequence ID" value="KAF9077699.1"/>
    <property type="molecule type" value="Genomic_DNA"/>
</dbReference>
<sequence length="74" mass="8366">MHVIDLLSIVAVGLFAAIATCIAAVLRRNDQTTRSVTMANTPRLVRLDQLRERPSPFNLEETEYVFDYIKCKLG</sequence>